<keyword evidence="3" id="KW-1003">Cell membrane</keyword>
<evidence type="ECO:0000313" key="12">
    <source>
        <dbReference type="EMBL" id="BDW84877.1"/>
    </source>
</evidence>
<evidence type="ECO:0000256" key="1">
    <source>
        <dbReference type="ARBA" id="ARBA00004429"/>
    </source>
</evidence>
<keyword evidence="6 9" id="KW-1133">Transmembrane helix</keyword>
<name>A0AA48H705_9RHOB</name>
<keyword evidence="5 9" id="KW-0812">Transmembrane</keyword>
<dbReference type="KEGG" id="rmai:MACH21_10540"/>
<keyword evidence="13" id="KW-1185">Reference proteome</keyword>
<feature type="transmembrane region" description="Helical" evidence="9">
    <location>
        <begin position="383"/>
        <end position="409"/>
    </location>
</feature>
<feature type="transmembrane region" description="Helical" evidence="9">
    <location>
        <begin position="138"/>
        <end position="158"/>
    </location>
</feature>
<keyword evidence="4 8" id="KW-0997">Cell inner membrane</keyword>
<dbReference type="PANTHER" id="PTHR33362">
    <property type="entry name" value="SIALIC ACID TRAP TRANSPORTER PERMEASE PROTEIN SIAT-RELATED"/>
    <property type="match status" value="1"/>
</dbReference>
<dbReference type="GO" id="GO:0005886">
    <property type="term" value="C:plasma membrane"/>
    <property type="evidence" value="ECO:0007669"/>
    <property type="project" value="UniProtKB-SubCell"/>
</dbReference>
<keyword evidence="7 9" id="KW-0472">Membrane</keyword>
<organism evidence="12 13">
    <name type="scientific">Roseicyclus marinus</name>
    <dbReference type="NCBI Taxonomy" id="2161673"/>
    <lineage>
        <taxon>Bacteria</taxon>
        <taxon>Pseudomonadati</taxon>
        <taxon>Pseudomonadota</taxon>
        <taxon>Alphaproteobacteria</taxon>
        <taxon>Rhodobacterales</taxon>
        <taxon>Roseobacteraceae</taxon>
        <taxon>Roseicyclus</taxon>
    </lineage>
</organism>
<dbReference type="RefSeq" id="WP_338275121.1">
    <property type="nucleotide sequence ID" value="NZ_AP027266.1"/>
</dbReference>
<dbReference type="AlphaFoldDB" id="A0AA48H705"/>
<feature type="transmembrane region" description="Helical" evidence="9">
    <location>
        <begin position="575"/>
        <end position="598"/>
    </location>
</feature>
<evidence type="ECO:0000256" key="2">
    <source>
        <dbReference type="ARBA" id="ARBA00022448"/>
    </source>
</evidence>
<dbReference type="NCBIfam" id="TIGR00786">
    <property type="entry name" value="dctM"/>
    <property type="match status" value="1"/>
</dbReference>
<gene>
    <name evidence="12" type="ORF">MACH21_10540</name>
</gene>
<comment type="subcellular location">
    <subcellularLocation>
        <location evidence="1 8">Cell inner membrane</location>
        <topology evidence="1 8">Multi-pass membrane protein</topology>
    </subcellularLocation>
</comment>
<keyword evidence="2 8" id="KW-0813">Transport</keyword>
<feature type="domain" description="Tripartite ATP-independent periplasmic transporters DctQ component" evidence="10">
    <location>
        <begin position="35"/>
        <end position="163"/>
    </location>
</feature>
<feature type="transmembrane region" description="Helical" evidence="9">
    <location>
        <begin position="179"/>
        <end position="200"/>
    </location>
</feature>
<feature type="transmembrane region" description="Helical" evidence="9">
    <location>
        <begin position="96"/>
        <end position="118"/>
    </location>
</feature>
<feature type="transmembrane region" description="Helical" evidence="9">
    <location>
        <begin position="610"/>
        <end position="638"/>
    </location>
</feature>
<feature type="transmembrane region" description="Helical" evidence="9">
    <location>
        <begin position="272"/>
        <end position="290"/>
    </location>
</feature>
<reference evidence="12 13" key="1">
    <citation type="submission" date="2023-01" db="EMBL/GenBank/DDBJ databases">
        <title>Complete genome sequence of Roseicyclus marinus strain Dej080120_10.</title>
        <authorList>
            <person name="Ueki S."/>
            <person name="Maruyama F."/>
        </authorList>
    </citation>
    <scope>NUCLEOTIDE SEQUENCE [LARGE SCALE GENOMIC DNA]</scope>
    <source>
        <strain evidence="12 13">Dej080120_10</strain>
    </source>
</reference>
<evidence type="ECO:0000313" key="13">
    <source>
        <dbReference type="Proteomes" id="UP001337723"/>
    </source>
</evidence>
<feature type="transmembrane region" description="Helical" evidence="9">
    <location>
        <begin position="310"/>
        <end position="329"/>
    </location>
</feature>
<evidence type="ECO:0000256" key="8">
    <source>
        <dbReference type="RuleBase" id="RU369079"/>
    </source>
</evidence>
<evidence type="ECO:0000256" key="6">
    <source>
        <dbReference type="ARBA" id="ARBA00022989"/>
    </source>
</evidence>
<dbReference type="Proteomes" id="UP001337723">
    <property type="component" value="Chromosome"/>
</dbReference>
<dbReference type="Pfam" id="PF06808">
    <property type="entry name" value="DctM"/>
    <property type="match status" value="1"/>
</dbReference>
<dbReference type="Pfam" id="PF04290">
    <property type="entry name" value="DctQ"/>
    <property type="match status" value="1"/>
</dbReference>
<proteinExistence type="predicted"/>
<dbReference type="PANTHER" id="PTHR33362:SF5">
    <property type="entry name" value="C4-DICARBOXYLATE TRAP TRANSPORTER LARGE PERMEASE PROTEIN DCTM"/>
    <property type="match status" value="1"/>
</dbReference>
<dbReference type="GO" id="GO:0022857">
    <property type="term" value="F:transmembrane transporter activity"/>
    <property type="evidence" value="ECO:0007669"/>
    <property type="project" value="UniProtKB-UniRule"/>
</dbReference>
<comment type="function">
    <text evidence="8">Part of the tripartite ATP-independent periplasmic (TRAP) transport system.</text>
</comment>
<feature type="transmembrane region" description="Helical" evidence="9">
    <location>
        <begin position="493"/>
        <end position="514"/>
    </location>
</feature>
<accession>A0AA48H705</accession>
<feature type="transmembrane region" description="Helical" evidence="9">
    <location>
        <begin position="455"/>
        <end position="472"/>
    </location>
</feature>
<evidence type="ECO:0008006" key="14">
    <source>
        <dbReference type="Google" id="ProtNLM"/>
    </source>
</evidence>
<dbReference type="EMBL" id="AP027266">
    <property type="protein sequence ID" value="BDW84877.1"/>
    <property type="molecule type" value="Genomic_DNA"/>
</dbReference>
<feature type="transmembrane region" description="Helical" evidence="9">
    <location>
        <begin position="21"/>
        <end position="40"/>
    </location>
</feature>
<evidence type="ECO:0000256" key="7">
    <source>
        <dbReference type="ARBA" id="ARBA00023136"/>
    </source>
</evidence>
<dbReference type="InterPro" id="IPR055348">
    <property type="entry name" value="DctQ"/>
</dbReference>
<dbReference type="InterPro" id="IPR004681">
    <property type="entry name" value="TRAP_DctM"/>
</dbReference>
<evidence type="ECO:0000259" key="11">
    <source>
        <dbReference type="Pfam" id="PF06808"/>
    </source>
</evidence>
<evidence type="ECO:0000259" key="10">
    <source>
        <dbReference type="Pfam" id="PF04290"/>
    </source>
</evidence>
<feature type="transmembrane region" description="Helical" evidence="9">
    <location>
        <begin position="46"/>
        <end position="75"/>
    </location>
</feature>
<feature type="transmembrane region" description="Helical" evidence="9">
    <location>
        <begin position="550"/>
        <end position="569"/>
    </location>
</feature>
<sequence length="642" mass="66256">MQLAVDTASSPIMAQLRKGTGLIAVGAIAAALLGALVIVGDVLARWLFSTAVFALNEIISLVFAIAVAFTLPAGASLRVNLRIDLLAHLTGPRLTAWLRLAGSVALFVFFAILAWRLFGLALRFGDSGRATPLLQVPLAPAYFAISAGLAAAALVQVFMIAEDALALRAPPGQGRSHPVVLVLLAVFVGGLLSIGLWIILDFDGFAEFSLLRPGLAAGVAFAMMWVAVLLQIPLAAATALVGVVGAMGMLGPMASLNTFAGDTADFLRNPQVATLPMFLIMGAFAVVAGVSDDLFRLGQALLGRFRGGLAYATVLGCAGFGAVSGNSIATSATFGRMALPAMARSGYAPGLATGSVAAGGTLGALVPPSGVLVLFALLTESSIGALFVAAMIPALLAVVLYFGAIFVTIRMNPATVPAAEPAAPGATRAALRGSFPVIAMFGVVIGGLYGGIFTATESAAVGAVSAVLLAILRGKLTRQSMLAVFAETTATTAMIYALIFGGLMFAFFINLGGIPDMMSAWVAAIDARPIVVLAVLILVYLLLGSVMDSFAVMIITVPVITPIVLAMGYDILFWGILMLMVVEIGMISPPFGMNLFILKSIDRDVRLGTVMRGVLPFVTVDLVKVVLLVAFPALALWLPSTM</sequence>
<feature type="domain" description="TRAP C4-dicarboxylate transport system permease DctM subunit" evidence="11">
    <location>
        <begin position="221"/>
        <end position="634"/>
    </location>
</feature>
<protein>
    <recommendedName>
        <fullName evidence="14">Tripartite ATP-independent transporter DctM subunit</fullName>
    </recommendedName>
</protein>
<feature type="transmembrane region" description="Helical" evidence="9">
    <location>
        <begin position="350"/>
        <end position="377"/>
    </location>
</feature>
<evidence type="ECO:0000256" key="3">
    <source>
        <dbReference type="ARBA" id="ARBA00022475"/>
    </source>
</evidence>
<evidence type="ECO:0000256" key="5">
    <source>
        <dbReference type="ARBA" id="ARBA00022692"/>
    </source>
</evidence>
<dbReference type="InterPro" id="IPR010656">
    <property type="entry name" value="DctM"/>
</dbReference>
<evidence type="ECO:0000256" key="4">
    <source>
        <dbReference type="ARBA" id="ARBA00022519"/>
    </source>
</evidence>
<evidence type="ECO:0000256" key="9">
    <source>
        <dbReference type="SAM" id="Phobius"/>
    </source>
</evidence>
<feature type="transmembrane region" description="Helical" evidence="9">
    <location>
        <begin position="220"/>
        <end position="251"/>
    </location>
</feature>
<feature type="transmembrane region" description="Helical" evidence="9">
    <location>
        <begin position="520"/>
        <end position="543"/>
    </location>
</feature>